<dbReference type="EMBL" id="WTPW01002958">
    <property type="protein sequence ID" value="KAF0358684.1"/>
    <property type="molecule type" value="Genomic_DNA"/>
</dbReference>
<organism evidence="2 3">
    <name type="scientific">Gigaspora margarita</name>
    <dbReference type="NCBI Taxonomy" id="4874"/>
    <lineage>
        <taxon>Eukaryota</taxon>
        <taxon>Fungi</taxon>
        <taxon>Fungi incertae sedis</taxon>
        <taxon>Mucoromycota</taxon>
        <taxon>Glomeromycotina</taxon>
        <taxon>Glomeromycetes</taxon>
        <taxon>Diversisporales</taxon>
        <taxon>Gigasporaceae</taxon>
        <taxon>Gigaspora</taxon>
    </lineage>
</organism>
<name>A0A8H3WYP6_GIGMA</name>
<comment type="caution">
    <text evidence="2">The sequence shown here is derived from an EMBL/GenBank/DDBJ whole genome shotgun (WGS) entry which is preliminary data.</text>
</comment>
<dbReference type="Proteomes" id="UP000439903">
    <property type="component" value="Unassembled WGS sequence"/>
</dbReference>
<evidence type="ECO:0000313" key="3">
    <source>
        <dbReference type="Proteomes" id="UP000439903"/>
    </source>
</evidence>
<keyword evidence="3" id="KW-1185">Reference proteome</keyword>
<feature type="region of interest" description="Disordered" evidence="1">
    <location>
        <begin position="177"/>
        <end position="232"/>
    </location>
</feature>
<dbReference type="OrthoDB" id="2441179at2759"/>
<protein>
    <submittedName>
        <fullName evidence="2">Protein far1-related sequence 5-like</fullName>
    </submittedName>
</protein>
<feature type="compositionally biased region" description="Low complexity" evidence="1">
    <location>
        <begin position="284"/>
        <end position="293"/>
    </location>
</feature>
<gene>
    <name evidence="2" type="ORF">F8M41_014407</name>
</gene>
<proteinExistence type="predicted"/>
<evidence type="ECO:0000313" key="2">
    <source>
        <dbReference type="EMBL" id="KAF0358684.1"/>
    </source>
</evidence>
<dbReference type="AlphaFoldDB" id="A0A8H3WYP6"/>
<feature type="region of interest" description="Disordered" evidence="1">
    <location>
        <begin position="270"/>
        <end position="293"/>
    </location>
</feature>
<evidence type="ECO:0000256" key="1">
    <source>
        <dbReference type="SAM" id="MobiDB-lite"/>
    </source>
</evidence>
<sequence length="293" mass="32620">MLLINRGYPCRHFFRVIAYSIAAKFSINFVASRWLHDEYQDKDLGAQPLVNLSTILLSKPAEESLISTTILRTNDCANLFLIAGEISSTAHPSPIIAKKSMQKKRAYAETIGIARKAINIAIEKDDSCVLKFLKEYIVQNDHSLFENTVSASSSSQRTNTSMECSEPNIIPKLLPVKVTNPVKKTRRGHPPKSARYQSALESQKSKSQKKGSKSVRGPGTNTCGECSSKGHNRRWHLKHENKAYDSSIICEFCGGNGHRKELHSNVSIETNELDQASSDESEWESSSNSEFDA</sequence>
<accession>A0A8H3WYP6</accession>
<feature type="compositionally biased region" description="Basic residues" evidence="1">
    <location>
        <begin position="183"/>
        <end position="192"/>
    </location>
</feature>
<reference evidence="2 3" key="1">
    <citation type="journal article" date="2019" name="Environ. Microbiol.">
        <title>At the nexus of three kingdoms: the genome of the mycorrhizal fungus Gigaspora margarita provides insights into plant, endobacterial and fungal interactions.</title>
        <authorList>
            <person name="Venice F."/>
            <person name="Ghignone S."/>
            <person name="Salvioli di Fossalunga A."/>
            <person name="Amselem J."/>
            <person name="Novero M."/>
            <person name="Xianan X."/>
            <person name="Sedzielewska Toro K."/>
            <person name="Morin E."/>
            <person name="Lipzen A."/>
            <person name="Grigoriev I.V."/>
            <person name="Henrissat B."/>
            <person name="Martin F.M."/>
            <person name="Bonfante P."/>
        </authorList>
    </citation>
    <scope>NUCLEOTIDE SEQUENCE [LARGE SCALE GENOMIC DNA]</scope>
    <source>
        <strain evidence="2 3">BEG34</strain>
    </source>
</reference>